<feature type="transmembrane region" description="Helical" evidence="1">
    <location>
        <begin position="7"/>
        <end position="30"/>
    </location>
</feature>
<keyword evidence="1" id="KW-0472">Membrane</keyword>
<evidence type="ECO:0000313" key="2">
    <source>
        <dbReference type="EMBL" id="TYP89413.1"/>
    </source>
</evidence>
<evidence type="ECO:0000313" key="3">
    <source>
        <dbReference type="Proteomes" id="UP000325105"/>
    </source>
</evidence>
<dbReference type="EMBL" id="VNHX01000027">
    <property type="protein sequence ID" value="TYP89413.1"/>
    <property type="molecule type" value="Genomic_DNA"/>
</dbReference>
<evidence type="ECO:0008006" key="4">
    <source>
        <dbReference type="Google" id="ProtNLM"/>
    </source>
</evidence>
<dbReference type="Proteomes" id="UP000325105">
    <property type="component" value="Unassembled WGS sequence"/>
</dbReference>
<comment type="caution">
    <text evidence="2">The sequence shown here is derived from an EMBL/GenBank/DDBJ whole genome shotgun (WGS) entry which is preliminary data.</text>
</comment>
<reference evidence="2 3" key="1">
    <citation type="submission" date="2019-07" db="EMBL/GenBank/DDBJ databases">
        <title>Genomic Encyclopedia of Archaeal and Bacterial Type Strains, Phase II (KMG-II): from individual species to whole genera.</title>
        <authorList>
            <person name="Goeker M."/>
        </authorList>
    </citation>
    <scope>NUCLEOTIDE SEQUENCE [LARGE SCALE GENOMIC DNA]</scope>
    <source>
        <strain evidence="2 3">DSM 18850</strain>
    </source>
</reference>
<keyword evidence="1" id="KW-1133">Transmembrane helix</keyword>
<keyword evidence="1" id="KW-0812">Transmembrane</keyword>
<gene>
    <name evidence="2" type="ORF">BC792_12714</name>
</gene>
<feature type="transmembrane region" description="Helical" evidence="1">
    <location>
        <begin position="36"/>
        <end position="56"/>
    </location>
</feature>
<protein>
    <recommendedName>
        <fullName evidence="4">YWFCY motif protein</fullName>
    </recommendedName>
</protein>
<accession>A0A5S5D054</accession>
<keyword evidence="3" id="KW-1185">Reference proteome</keyword>
<evidence type="ECO:0000256" key="1">
    <source>
        <dbReference type="SAM" id="Phobius"/>
    </source>
</evidence>
<sequence>MSDKEKNIVLAIRLVISVAMVYLVHAFVIADASVFNWHWVARLTFVLSTLSLFVTVNKSENV</sequence>
<dbReference type="AlphaFoldDB" id="A0A5S5D054"/>
<organism evidence="2 3">
    <name type="scientific">Sphingobacterium allocomposti</name>
    <dbReference type="NCBI Taxonomy" id="415956"/>
    <lineage>
        <taxon>Bacteria</taxon>
        <taxon>Pseudomonadati</taxon>
        <taxon>Bacteroidota</taxon>
        <taxon>Sphingobacteriia</taxon>
        <taxon>Sphingobacteriales</taxon>
        <taxon>Sphingobacteriaceae</taxon>
        <taxon>Sphingobacterium</taxon>
    </lineage>
</organism>
<name>A0A5S5D054_9SPHI</name>
<proteinExistence type="predicted"/>